<feature type="domain" description="FAD-binding" evidence="5">
    <location>
        <begin position="4"/>
        <end position="137"/>
    </location>
</feature>
<dbReference type="Gene3D" id="3.50.50.60">
    <property type="entry name" value="FAD/NAD(P)-binding domain"/>
    <property type="match status" value="2"/>
</dbReference>
<dbReference type="PANTHER" id="PTHR43004:SF19">
    <property type="entry name" value="BINDING MONOOXYGENASE, PUTATIVE (JCVI)-RELATED"/>
    <property type="match status" value="1"/>
</dbReference>
<comment type="caution">
    <text evidence="6">The sequence shown here is derived from an EMBL/GenBank/DDBJ whole genome shotgun (WGS) entry which is preliminary data.</text>
</comment>
<name>A0ABP7BV75_9MICC</name>
<dbReference type="RefSeq" id="WP_345148068.1">
    <property type="nucleotide sequence ID" value="NZ_BAABEO010000006.1"/>
</dbReference>
<feature type="region of interest" description="Disordered" evidence="4">
    <location>
        <begin position="137"/>
        <end position="174"/>
    </location>
</feature>
<keyword evidence="2" id="KW-0285">Flavoprotein</keyword>
<dbReference type="PANTHER" id="PTHR43004">
    <property type="entry name" value="TRK SYSTEM POTASSIUM UPTAKE PROTEIN"/>
    <property type="match status" value="1"/>
</dbReference>
<dbReference type="InterPro" id="IPR002938">
    <property type="entry name" value="FAD-bd"/>
</dbReference>
<dbReference type="Pfam" id="PF01494">
    <property type="entry name" value="FAD_binding_3"/>
    <property type="match status" value="2"/>
</dbReference>
<gene>
    <name evidence="6" type="ORF">GCM10023081_03980</name>
</gene>
<dbReference type="SUPFAM" id="SSF51905">
    <property type="entry name" value="FAD/NAD(P)-binding domain"/>
    <property type="match status" value="1"/>
</dbReference>
<keyword evidence="3" id="KW-0274">FAD</keyword>
<dbReference type="Gene3D" id="3.30.70.2450">
    <property type="match status" value="1"/>
</dbReference>
<comment type="cofactor">
    <cofactor evidence="1">
        <name>FAD</name>
        <dbReference type="ChEBI" id="CHEBI:57692"/>
    </cofactor>
</comment>
<accession>A0ABP7BV75</accession>
<organism evidence="6 7">
    <name type="scientific">Arthrobacter ginkgonis</name>
    <dbReference type="NCBI Taxonomy" id="1630594"/>
    <lineage>
        <taxon>Bacteria</taxon>
        <taxon>Bacillati</taxon>
        <taxon>Actinomycetota</taxon>
        <taxon>Actinomycetes</taxon>
        <taxon>Micrococcales</taxon>
        <taxon>Micrococcaceae</taxon>
        <taxon>Arthrobacter</taxon>
    </lineage>
</organism>
<dbReference type="InterPro" id="IPR036188">
    <property type="entry name" value="FAD/NAD-bd_sf"/>
</dbReference>
<dbReference type="Proteomes" id="UP001500752">
    <property type="component" value="Unassembled WGS sequence"/>
</dbReference>
<feature type="region of interest" description="Disordered" evidence="4">
    <location>
        <begin position="275"/>
        <end position="304"/>
    </location>
</feature>
<dbReference type="PRINTS" id="PR00420">
    <property type="entry name" value="RNGMNOXGNASE"/>
</dbReference>
<evidence type="ECO:0000256" key="4">
    <source>
        <dbReference type="SAM" id="MobiDB-lite"/>
    </source>
</evidence>
<feature type="domain" description="FAD-binding" evidence="5">
    <location>
        <begin position="178"/>
        <end position="408"/>
    </location>
</feature>
<dbReference type="GO" id="GO:0004497">
    <property type="term" value="F:monooxygenase activity"/>
    <property type="evidence" value="ECO:0007669"/>
    <property type="project" value="UniProtKB-KW"/>
</dbReference>
<evidence type="ECO:0000259" key="5">
    <source>
        <dbReference type="Pfam" id="PF01494"/>
    </source>
</evidence>
<sequence length="584" mass="62559">MNTDVDVVVVGAGPTGLMAANWLARFGVEAVVIDRKSGPTRESRALALQSRSMEIYSQLGVGAEVLARCQRATVMRPAIGRHLLDRVQLGGMGHGLTPFPGLYVLEQSANEEILAANLDRLGGQVLWGHAFVGLRQQPHPDEPHSAIPLPEVSGNDGGARPPGAPGTGGGASAEPQAGVVVEVEGPDGTRHELTARYVIAADGTGSPVRTDLGIGFQGATNAQTFFVIDGYGVEGLEAGINIRISSANFMLAFPMGPGDGGKRYRLVGIVQPPARQAGTTQPDAPVGAKGEGAFSETGAPGDSPAVDEELARTMLRDDFGVEYDGSNWFSTYRVHHRVAATFRAGNVFLAGDAAHVHSPVGGQGMNTGLQDAHNLACKLADVIQGRMPPEYLDRYEAERRPVALRLVATTDRMFGLVASATPTARFVRTRVLPAVWPALFRLLPRTPMRGRFAGYLGQFRIHYWLGEGQRQRAQRRHGSRRTTRRGRVLGRRLPWTGAPALEGGNAADNFAPLARAVWQVHAYGPAASARARELAAGHRMPMFRFPAAPARNLPDGTVVVVRPDGFVAQLSGPWERFEPDQAHR</sequence>
<proteinExistence type="predicted"/>
<evidence type="ECO:0000256" key="3">
    <source>
        <dbReference type="ARBA" id="ARBA00022827"/>
    </source>
</evidence>
<evidence type="ECO:0000256" key="2">
    <source>
        <dbReference type="ARBA" id="ARBA00022630"/>
    </source>
</evidence>
<reference evidence="7" key="1">
    <citation type="journal article" date="2019" name="Int. J. Syst. Evol. Microbiol.">
        <title>The Global Catalogue of Microorganisms (GCM) 10K type strain sequencing project: providing services to taxonomists for standard genome sequencing and annotation.</title>
        <authorList>
            <consortium name="The Broad Institute Genomics Platform"/>
            <consortium name="The Broad Institute Genome Sequencing Center for Infectious Disease"/>
            <person name="Wu L."/>
            <person name="Ma J."/>
        </authorList>
    </citation>
    <scope>NUCLEOTIDE SEQUENCE [LARGE SCALE GENOMIC DNA]</scope>
    <source>
        <strain evidence="7">JCM 30742</strain>
    </source>
</reference>
<evidence type="ECO:0000313" key="7">
    <source>
        <dbReference type="Proteomes" id="UP001500752"/>
    </source>
</evidence>
<dbReference type="InterPro" id="IPR050641">
    <property type="entry name" value="RIFMO-like"/>
</dbReference>
<keyword evidence="7" id="KW-1185">Reference proteome</keyword>
<keyword evidence="6" id="KW-0503">Monooxygenase</keyword>
<evidence type="ECO:0000256" key="1">
    <source>
        <dbReference type="ARBA" id="ARBA00001974"/>
    </source>
</evidence>
<evidence type="ECO:0000313" key="6">
    <source>
        <dbReference type="EMBL" id="GAA3668711.1"/>
    </source>
</evidence>
<keyword evidence="6" id="KW-0560">Oxidoreductase</keyword>
<dbReference type="EMBL" id="BAABEO010000006">
    <property type="protein sequence ID" value="GAA3668711.1"/>
    <property type="molecule type" value="Genomic_DNA"/>
</dbReference>
<protein>
    <submittedName>
        <fullName evidence="6">FAD-dependent monooxygenase</fullName>
    </submittedName>
</protein>